<dbReference type="InterPro" id="IPR036761">
    <property type="entry name" value="TTHA0802/YceI-like_sf"/>
</dbReference>
<gene>
    <name evidence="3" type="ORF">RMCB_0846</name>
</gene>
<dbReference type="RefSeq" id="WP_062827769.1">
    <property type="nucleotide sequence ID" value="NZ_BCSX01000010.1"/>
</dbReference>
<reference evidence="4" key="2">
    <citation type="submission" date="2016-02" db="EMBL/GenBank/DDBJ databases">
        <title>Draft genome sequence of five rapidly growing Mycobacterium species.</title>
        <authorList>
            <person name="Katahira K."/>
            <person name="Gotou Y."/>
            <person name="Iida K."/>
            <person name="Ogura Y."/>
            <person name="Hayashi T."/>
        </authorList>
    </citation>
    <scope>NUCLEOTIDE SEQUENCE [LARGE SCALE GENOMIC DNA]</scope>
    <source>
        <strain evidence="4">JCM15654</strain>
    </source>
</reference>
<evidence type="ECO:0000313" key="3">
    <source>
        <dbReference type="EMBL" id="GAS86750.1"/>
    </source>
</evidence>
<dbReference type="OrthoDB" id="9811006at2"/>
<name>A0A124DZA3_9MYCO</name>
<protein>
    <recommendedName>
        <fullName evidence="2">Lipid/polyisoprenoid-binding YceI-like domain-containing protein</fullName>
    </recommendedName>
</protein>
<organism evidence="3 4">
    <name type="scientific">Mycolicibacterium brisbanense</name>
    <dbReference type="NCBI Taxonomy" id="146020"/>
    <lineage>
        <taxon>Bacteria</taxon>
        <taxon>Bacillati</taxon>
        <taxon>Actinomycetota</taxon>
        <taxon>Actinomycetes</taxon>
        <taxon>Mycobacteriales</taxon>
        <taxon>Mycobacteriaceae</taxon>
        <taxon>Mycolicibacterium</taxon>
    </lineage>
</organism>
<dbReference type="PANTHER" id="PTHR34406">
    <property type="entry name" value="PROTEIN YCEI"/>
    <property type="match status" value="1"/>
</dbReference>
<dbReference type="Proteomes" id="UP000069620">
    <property type="component" value="Unassembled WGS sequence"/>
</dbReference>
<comment type="caution">
    <text evidence="3">The sequence shown here is derived from an EMBL/GenBank/DDBJ whole genome shotgun (WGS) entry which is preliminary data.</text>
</comment>
<reference evidence="4" key="1">
    <citation type="journal article" date="2016" name="Genome Announc.">
        <title>Draft Genome Sequences of Five Rapidly Growing Mycobacterium Species, M. thermoresistibile, M. fortuitum subsp. acetamidolyticum, M. canariasense, M. brisbanense, and M. novocastrense.</title>
        <authorList>
            <person name="Katahira K."/>
            <person name="Ogura Y."/>
            <person name="Gotoh Y."/>
            <person name="Hayashi T."/>
        </authorList>
    </citation>
    <scope>NUCLEOTIDE SEQUENCE [LARGE SCALE GENOMIC DNA]</scope>
    <source>
        <strain evidence="4">JCM15654</strain>
    </source>
</reference>
<dbReference type="EMBL" id="BCSX01000010">
    <property type="protein sequence ID" value="GAS86750.1"/>
    <property type="molecule type" value="Genomic_DNA"/>
</dbReference>
<dbReference type="PANTHER" id="PTHR34406:SF1">
    <property type="entry name" value="PROTEIN YCEI"/>
    <property type="match status" value="1"/>
</dbReference>
<comment type="similarity">
    <text evidence="1">Belongs to the UPF0312 family.</text>
</comment>
<dbReference type="InterPro" id="IPR007372">
    <property type="entry name" value="Lipid/polyisoprenoid-bd_YceI"/>
</dbReference>
<keyword evidence="4" id="KW-1185">Reference proteome</keyword>
<dbReference type="AlphaFoldDB" id="A0A124DZA3"/>
<dbReference type="Pfam" id="PF04264">
    <property type="entry name" value="YceI"/>
    <property type="match status" value="1"/>
</dbReference>
<evidence type="ECO:0000256" key="1">
    <source>
        <dbReference type="ARBA" id="ARBA00008812"/>
    </source>
</evidence>
<evidence type="ECO:0000313" key="4">
    <source>
        <dbReference type="Proteomes" id="UP000069620"/>
    </source>
</evidence>
<accession>A0A124DZA3</accession>
<proteinExistence type="inferred from homology"/>
<dbReference type="SMART" id="SM00867">
    <property type="entry name" value="YceI"/>
    <property type="match status" value="1"/>
</dbReference>
<dbReference type="STRING" id="146020.RMCB_0846"/>
<evidence type="ECO:0000259" key="2">
    <source>
        <dbReference type="SMART" id="SM00867"/>
    </source>
</evidence>
<feature type="domain" description="Lipid/polyisoprenoid-binding YceI-like" evidence="2">
    <location>
        <begin position="14"/>
        <end position="170"/>
    </location>
</feature>
<sequence length="172" mass="18310">MTTLPDILVNTAGSWTLVADRSSVTFRNKTAWGLATVTGRFSEFSGDGVVGETVTGRLVIRAASLHTGITKRDNHLRSADFFDVDTYPDIVVEVTGFESADAGRALLRATLTVRGTSQPIELPVSVQVLDDGTVRVSGGCTVNRSEFEVSGNMLGMVGPKTDISADLVFTRA</sequence>
<dbReference type="SUPFAM" id="SSF101874">
    <property type="entry name" value="YceI-like"/>
    <property type="match status" value="1"/>
</dbReference>
<dbReference type="Gene3D" id="2.40.128.110">
    <property type="entry name" value="Lipid/polyisoprenoid-binding, YceI-like"/>
    <property type="match status" value="1"/>
</dbReference>